<evidence type="ECO:0000256" key="2">
    <source>
        <dbReference type="ARBA" id="ARBA00022642"/>
    </source>
</evidence>
<dbReference type="GO" id="GO:0046872">
    <property type="term" value="F:metal ion binding"/>
    <property type="evidence" value="ECO:0007669"/>
    <property type="project" value="UniProtKB-KW"/>
</dbReference>
<dbReference type="GO" id="GO:0008936">
    <property type="term" value="F:nicotinamidase activity"/>
    <property type="evidence" value="ECO:0007669"/>
    <property type="project" value="UniProtKB-EC"/>
</dbReference>
<keyword evidence="2" id="KW-0662">Pyridine nucleotide biosynthesis</keyword>
<dbReference type="GO" id="GO:0019363">
    <property type="term" value="P:pyridine nucleotide biosynthetic process"/>
    <property type="evidence" value="ECO:0007669"/>
    <property type="project" value="UniProtKB-KW"/>
</dbReference>
<proteinExistence type="inferred from homology"/>
<reference evidence="9" key="1">
    <citation type="journal article" date="2020" name="mSystems">
        <title>Genome- and Community-Level Interaction Insights into Carbon Utilization and Element Cycling Functions of Hydrothermarchaeota in Hydrothermal Sediment.</title>
        <authorList>
            <person name="Zhou Z."/>
            <person name="Liu Y."/>
            <person name="Xu W."/>
            <person name="Pan J."/>
            <person name="Luo Z.H."/>
            <person name="Li M."/>
        </authorList>
    </citation>
    <scope>NUCLEOTIDE SEQUENCE [LARGE SCALE GENOMIC DNA]</scope>
    <source>
        <strain evidence="9">SpSt-349</strain>
    </source>
</reference>
<dbReference type="InterPro" id="IPR036380">
    <property type="entry name" value="Isochorismatase-like_sf"/>
</dbReference>
<evidence type="ECO:0000313" key="9">
    <source>
        <dbReference type="EMBL" id="HEN41924.1"/>
    </source>
</evidence>
<accession>A0A831U0L5</accession>
<evidence type="ECO:0000256" key="6">
    <source>
        <dbReference type="ARBA" id="ARBA00039017"/>
    </source>
</evidence>
<evidence type="ECO:0000256" key="7">
    <source>
        <dbReference type="ARBA" id="ARBA00043224"/>
    </source>
</evidence>
<evidence type="ECO:0000259" key="8">
    <source>
        <dbReference type="Pfam" id="PF00857"/>
    </source>
</evidence>
<dbReference type="EMBL" id="DSOV01000022">
    <property type="protein sequence ID" value="HEN41924.1"/>
    <property type="molecule type" value="Genomic_DNA"/>
</dbReference>
<dbReference type="PANTHER" id="PTHR11080:SF2">
    <property type="entry name" value="LD05707P"/>
    <property type="match status" value="1"/>
</dbReference>
<dbReference type="AlphaFoldDB" id="A0A831U0L5"/>
<evidence type="ECO:0000256" key="4">
    <source>
        <dbReference type="ARBA" id="ARBA00022801"/>
    </source>
</evidence>
<dbReference type="Pfam" id="PF00857">
    <property type="entry name" value="Isochorismatase"/>
    <property type="match status" value="1"/>
</dbReference>
<protein>
    <recommendedName>
        <fullName evidence="6">nicotinamidase</fullName>
        <ecNumber evidence="6">3.5.1.19</ecNumber>
    </recommendedName>
    <alternativeName>
        <fullName evidence="7">Nicotinamide deamidase</fullName>
    </alternativeName>
</protein>
<keyword evidence="4 9" id="KW-0378">Hydrolase</keyword>
<dbReference type="SUPFAM" id="SSF52499">
    <property type="entry name" value="Isochorismatase-like hydrolases"/>
    <property type="match status" value="1"/>
</dbReference>
<comment type="similarity">
    <text evidence="1">Belongs to the isochorismatase family.</text>
</comment>
<gene>
    <name evidence="9" type="primary">pncA</name>
    <name evidence="9" type="ORF">ENQ87_06040</name>
</gene>
<comment type="caution">
    <text evidence="9">The sequence shown here is derived from an EMBL/GenBank/DDBJ whole genome shotgun (WGS) entry which is preliminary data.</text>
</comment>
<evidence type="ECO:0000256" key="1">
    <source>
        <dbReference type="ARBA" id="ARBA00006336"/>
    </source>
</evidence>
<dbReference type="Gene3D" id="3.40.50.850">
    <property type="entry name" value="Isochorismatase-like"/>
    <property type="match status" value="1"/>
</dbReference>
<dbReference type="PANTHER" id="PTHR11080">
    <property type="entry name" value="PYRAZINAMIDASE/NICOTINAMIDASE"/>
    <property type="match status" value="1"/>
</dbReference>
<dbReference type="InterPro" id="IPR052347">
    <property type="entry name" value="Isochorismatase_Nicotinamidase"/>
</dbReference>
<dbReference type="EC" id="3.5.1.19" evidence="6"/>
<evidence type="ECO:0000256" key="5">
    <source>
        <dbReference type="ARBA" id="ARBA00037900"/>
    </source>
</evidence>
<name>A0A831U0L5_GEOME</name>
<feature type="domain" description="Isochorismatase-like" evidence="8">
    <location>
        <begin position="5"/>
        <end position="187"/>
    </location>
</feature>
<organism evidence="9">
    <name type="scientific">Geobacter metallireducens</name>
    <dbReference type="NCBI Taxonomy" id="28232"/>
    <lineage>
        <taxon>Bacteria</taxon>
        <taxon>Pseudomonadati</taxon>
        <taxon>Thermodesulfobacteriota</taxon>
        <taxon>Desulfuromonadia</taxon>
        <taxon>Geobacterales</taxon>
        <taxon>Geobacteraceae</taxon>
        <taxon>Geobacter</taxon>
    </lineage>
</organism>
<dbReference type="CDD" id="cd01011">
    <property type="entry name" value="nicotinamidase"/>
    <property type="match status" value="1"/>
</dbReference>
<dbReference type="NCBIfam" id="NF008623">
    <property type="entry name" value="PRK11609.1"/>
    <property type="match status" value="1"/>
</dbReference>
<dbReference type="InterPro" id="IPR000868">
    <property type="entry name" value="Isochorismatase-like_dom"/>
</dbReference>
<keyword evidence="3" id="KW-0479">Metal-binding</keyword>
<comment type="pathway">
    <text evidence="5">Cofactor biosynthesis; nicotinate biosynthesis; nicotinate from nicotinamide: step 1/1.</text>
</comment>
<evidence type="ECO:0000256" key="3">
    <source>
        <dbReference type="ARBA" id="ARBA00022723"/>
    </source>
</evidence>
<sequence>MRSSSALLIVDVQNDFCPGGALPVPEGDRVVPILNRYIALFREHNLPVFASRDWHPAATSHFRDFGGTWPVHCVQGSEGARFHRDLALPAGAIIISKGMDPSRDDYSAFHGAADDGTPFPQLLKEMGITDLYVGGLATDYCVKASVLDGLRLGLSVTLLDDGVRGVDLNPGDSEKALDEMTRAGAAHLDLSRMRGPERP</sequence>